<evidence type="ECO:0000313" key="1">
    <source>
        <dbReference type="EMBL" id="QTA88047.1"/>
    </source>
</evidence>
<evidence type="ECO:0000313" key="2">
    <source>
        <dbReference type="Proteomes" id="UP000663722"/>
    </source>
</evidence>
<dbReference type="Proteomes" id="UP000663722">
    <property type="component" value="Chromosome"/>
</dbReference>
<dbReference type="KEGG" id="dmm:dnm_040870"/>
<sequence length="45" mass="5337">MVRIISVSYKINAKYVPFCTAFKNHFFCIGYFQKILSDRIVSTWT</sequence>
<gene>
    <name evidence="1" type="ORF">dnm_040870</name>
</gene>
<dbReference type="AlphaFoldDB" id="A0A975GNR6"/>
<proteinExistence type="predicted"/>
<organism evidence="1 2">
    <name type="scientific">Desulfonema magnum</name>
    <dbReference type="NCBI Taxonomy" id="45655"/>
    <lineage>
        <taxon>Bacteria</taxon>
        <taxon>Pseudomonadati</taxon>
        <taxon>Thermodesulfobacteriota</taxon>
        <taxon>Desulfobacteria</taxon>
        <taxon>Desulfobacterales</taxon>
        <taxon>Desulfococcaceae</taxon>
        <taxon>Desulfonema</taxon>
    </lineage>
</organism>
<dbReference type="EMBL" id="CP061800">
    <property type="protein sequence ID" value="QTA88047.1"/>
    <property type="molecule type" value="Genomic_DNA"/>
</dbReference>
<name>A0A975GNR6_9BACT</name>
<protein>
    <submittedName>
        <fullName evidence="1">Uncharacterized protein</fullName>
    </submittedName>
</protein>
<keyword evidence="2" id="KW-1185">Reference proteome</keyword>
<accession>A0A975GNR6</accession>
<reference evidence="1" key="1">
    <citation type="journal article" date="2021" name="Microb. Physiol.">
        <title>Proteogenomic Insights into the Physiology of Marine, Sulfate-Reducing, Filamentous Desulfonema limicola and Desulfonema magnum.</title>
        <authorList>
            <person name="Schnaars V."/>
            <person name="Wohlbrand L."/>
            <person name="Scheve S."/>
            <person name="Hinrichs C."/>
            <person name="Reinhardt R."/>
            <person name="Rabus R."/>
        </authorList>
    </citation>
    <scope>NUCLEOTIDE SEQUENCE</scope>
    <source>
        <strain evidence="1">4be13</strain>
    </source>
</reference>